<evidence type="ECO:0000313" key="2">
    <source>
        <dbReference type="Proteomes" id="UP000823201"/>
    </source>
</evidence>
<evidence type="ECO:0000313" key="1">
    <source>
        <dbReference type="EMBL" id="MBM7656616.1"/>
    </source>
</evidence>
<protein>
    <submittedName>
        <fullName evidence="1">Spore coat protein YutH</fullName>
    </submittedName>
</protein>
<dbReference type="PANTHER" id="PTHR39179">
    <property type="entry name" value="SPORE COAT PROTEIN I"/>
    <property type="match status" value="1"/>
</dbReference>
<gene>
    <name evidence="1" type="ORF">JOC27_000052</name>
</gene>
<accession>A0ABS2Q4B0</accession>
<proteinExistence type="predicted"/>
<dbReference type="InterPro" id="IPR047175">
    <property type="entry name" value="CotS-like"/>
</dbReference>
<sequence length="318" mass="36166">MSTDFQALVSRHYSLETFSDQPLRLFFQPLDHFYHQNLEALAILADYLDRESPLGICRLVPNREGHFDTEINGVPSVLTTLPEPEQPEHPLGADLALLHRWTQGIDIGSFPEALVYQKTEGLAKSLDALGKKYTEVGNQRGSNFFEKSFIRNFPYFSGCGENAVQYLVDCALNYPAEPLTLSHFRFAGSESLYPENPATWVADDRSRDLAEWIRLTVWTQGGNELVGHVAQFLDAYESIFPLSLSVAGKMYGRLLFPLSYVECCERYLFGSSFEDRALLDDMLAMNEKKIEDNQRVLHYLGTRYPDLEKPEWLTAVSS</sequence>
<keyword evidence="1" id="KW-0946">Virion</keyword>
<comment type="caution">
    <text evidence="1">The sequence shown here is derived from an EMBL/GenBank/DDBJ whole genome shotgun (WGS) entry which is preliminary data.</text>
</comment>
<dbReference type="SUPFAM" id="SSF56112">
    <property type="entry name" value="Protein kinase-like (PK-like)"/>
    <property type="match status" value="1"/>
</dbReference>
<name>A0ABS2Q4B0_9BACL</name>
<dbReference type="Proteomes" id="UP000823201">
    <property type="component" value="Unassembled WGS sequence"/>
</dbReference>
<dbReference type="EMBL" id="JAFBEV010000001">
    <property type="protein sequence ID" value="MBM7656616.1"/>
    <property type="molecule type" value="Genomic_DNA"/>
</dbReference>
<organism evidence="1 2">
    <name type="scientific">Sporolactobacillus spathodeae</name>
    <dbReference type="NCBI Taxonomy" id="1465502"/>
    <lineage>
        <taxon>Bacteria</taxon>
        <taxon>Bacillati</taxon>
        <taxon>Bacillota</taxon>
        <taxon>Bacilli</taxon>
        <taxon>Bacillales</taxon>
        <taxon>Sporolactobacillaceae</taxon>
        <taxon>Sporolactobacillus</taxon>
    </lineage>
</organism>
<dbReference type="PANTHER" id="PTHR39179:SF2">
    <property type="entry name" value="ENDOSPORE COAT-ASSOCIATED PROTEIN YUTH"/>
    <property type="match status" value="1"/>
</dbReference>
<reference evidence="1 2" key="1">
    <citation type="submission" date="2021-01" db="EMBL/GenBank/DDBJ databases">
        <title>Genomic Encyclopedia of Type Strains, Phase IV (KMG-IV): sequencing the most valuable type-strain genomes for metagenomic binning, comparative biology and taxonomic classification.</title>
        <authorList>
            <person name="Goeker M."/>
        </authorList>
    </citation>
    <scope>NUCLEOTIDE SEQUENCE [LARGE SCALE GENOMIC DNA]</scope>
    <source>
        <strain evidence="1 2">DSM 100968</strain>
    </source>
</reference>
<dbReference type="RefSeq" id="WP_205004983.1">
    <property type="nucleotide sequence ID" value="NZ_CBCRXA010000001.1"/>
</dbReference>
<dbReference type="InterPro" id="IPR011009">
    <property type="entry name" value="Kinase-like_dom_sf"/>
</dbReference>
<keyword evidence="2" id="KW-1185">Reference proteome</keyword>
<keyword evidence="1" id="KW-0167">Capsid protein</keyword>
<dbReference type="Gene3D" id="3.90.1200.10">
    <property type="match status" value="1"/>
</dbReference>